<name>A0A212LAL0_9BACT</name>
<protein>
    <submittedName>
        <fullName evidence="1">Uncharacterized protein</fullName>
    </submittedName>
</protein>
<organism evidence="1">
    <name type="scientific">uncultured Desulfovibrio sp</name>
    <dbReference type="NCBI Taxonomy" id="167968"/>
    <lineage>
        <taxon>Bacteria</taxon>
        <taxon>Pseudomonadati</taxon>
        <taxon>Thermodesulfobacteriota</taxon>
        <taxon>Desulfovibrionia</taxon>
        <taxon>Desulfovibrionales</taxon>
        <taxon>Desulfovibrionaceae</taxon>
        <taxon>Desulfovibrio</taxon>
        <taxon>environmental samples</taxon>
    </lineage>
</organism>
<dbReference type="EMBL" id="FMJC01000002">
    <property type="protein sequence ID" value="SCM74548.1"/>
    <property type="molecule type" value="Genomic_DNA"/>
</dbReference>
<accession>A0A212LAL0</accession>
<gene>
    <name evidence="1" type="ORF">KL86DES1_22009</name>
</gene>
<proteinExistence type="predicted"/>
<evidence type="ECO:0000313" key="1">
    <source>
        <dbReference type="EMBL" id="SCM74548.1"/>
    </source>
</evidence>
<sequence length="46" mass="5603">MLWNRAPLRIYILKVYDTLTTAFNRADKLRSRLRSERLLSRPPERD</sequence>
<dbReference type="AlphaFoldDB" id="A0A212LAL0"/>
<reference evidence="1" key="1">
    <citation type="submission" date="2016-08" db="EMBL/GenBank/DDBJ databases">
        <authorList>
            <person name="Seilhamer J.J."/>
        </authorList>
    </citation>
    <scope>NUCLEOTIDE SEQUENCE</scope>
    <source>
        <strain evidence="1">86-1</strain>
    </source>
</reference>